<keyword evidence="1" id="KW-0732">Signal</keyword>
<dbReference type="RefSeq" id="WP_023572025.1">
    <property type="nucleotide sequence ID" value="NZ_AVBI01000026.1"/>
</dbReference>
<reference evidence="3 4" key="1">
    <citation type="journal article" date="2015" name="Stand. Genomic Sci.">
        <title>Genomic Encyclopedia of Bacterial and Archaeal Type Strains, Phase III: the genomes of soil and plant-associated and newly described type strains.</title>
        <authorList>
            <person name="Whitman W.B."/>
            <person name="Woyke T."/>
            <person name="Klenk H.P."/>
            <person name="Zhou Y."/>
            <person name="Lilburn T.G."/>
            <person name="Beck B.J."/>
            <person name="De Vos P."/>
            <person name="Vandamme P."/>
            <person name="Eisen J.A."/>
            <person name="Garrity G."/>
            <person name="Hugenholtz P."/>
            <person name="Kyrpides N.C."/>
        </authorList>
    </citation>
    <scope>NUCLEOTIDE SEQUENCE [LARGE SCALE GENOMIC DNA]</scope>
    <source>
        <strain evidence="3 4">CGMCC 1.7270</strain>
    </source>
</reference>
<dbReference type="GO" id="GO:0016787">
    <property type="term" value="F:hydrolase activity"/>
    <property type="evidence" value="ECO:0007669"/>
    <property type="project" value="UniProtKB-KW"/>
</dbReference>
<evidence type="ECO:0000313" key="4">
    <source>
        <dbReference type="Proteomes" id="UP000319848"/>
    </source>
</evidence>
<dbReference type="Pfam" id="PF01738">
    <property type="entry name" value="DLH"/>
    <property type="match status" value="1"/>
</dbReference>
<dbReference type="InterPro" id="IPR050261">
    <property type="entry name" value="FrsA_esterase"/>
</dbReference>
<name>V6S211_9FLAO</name>
<dbReference type="STRING" id="1341154.FCR2A7T_29530"/>
<dbReference type="SUPFAM" id="SSF53474">
    <property type="entry name" value="alpha/beta-Hydrolases"/>
    <property type="match status" value="1"/>
</dbReference>
<protein>
    <submittedName>
        <fullName evidence="3">Dienelactone hydrolase</fullName>
    </submittedName>
</protein>
<dbReference type="Proteomes" id="UP000319848">
    <property type="component" value="Unassembled WGS sequence"/>
</dbReference>
<evidence type="ECO:0000259" key="2">
    <source>
        <dbReference type="Pfam" id="PF01738"/>
    </source>
</evidence>
<dbReference type="Gene3D" id="3.40.50.1820">
    <property type="entry name" value="alpha/beta hydrolase"/>
    <property type="match status" value="1"/>
</dbReference>
<keyword evidence="3" id="KW-0378">Hydrolase</keyword>
<evidence type="ECO:0000313" key="3">
    <source>
        <dbReference type="EMBL" id="TWI08087.1"/>
    </source>
</evidence>
<dbReference type="AlphaFoldDB" id="V6S211"/>
<sequence>MKSLKFIITLCVALSVISCKTNSSATNNENSTHSIVEENITYQDGDTPLKGVIYYDNSIENNRPAIMVVHEWWGNNDYAKRRAKMLAELGYVAMAIDMYGNGLVVDNPKDAQENAGKYYANPALLKSRVQAAYDVLSKHAKVNKSQISSMGYCFGGTVSLSAASMGIPLKTVVSVHGGLSGFQASPAMKDTKILICHGGNDKFVPQKDVDNFNNEMKKNGNTYEFKIYPEATHAFSNVESTEAGKKFNLPIAYNEAADKQSWQDMLEFFKKYNPIQ</sequence>
<accession>V6S211</accession>
<dbReference type="InterPro" id="IPR002925">
    <property type="entry name" value="Dienelactn_hydro"/>
</dbReference>
<feature type="signal peptide" evidence="1">
    <location>
        <begin position="1"/>
        <end position="25"/>
    </location>
</feature>
<organism evidence="3 4">
    <name type="scientific">Flavobacterium cauense R2A-7</name>
    <dbReference type="NCBI Taxonomy" id="1341154"/>
    <lineage>
        <taxon>Bacteria</taxon>
        <taxon>Pseudomonadati</taxon>
        <taxon>Bacteroidota</taxon>
        <taxon>Flavobacteriia</taxon>
        <taxon>Flavobacteriales</taxon>
        <taxon>Flavobacteriaceae</taxon>
        <taxon>Flavobacterium</taxon>
    </lineage>
</organism>
<feature type="domain" description="Dienelactone hydrolase" evidence="2">
    <location>
        <begin position="62"/>
        <end position="272"/>
    </location>
</feature>
<keyword evidence="4" id="KW-1185">Reference proteome</keyword>
<comment type="caution">
    <text evidence="3">The sequence shown here is derived from an EMBL/GenBank/DDBJ whole genome shotgun (WGS) entry which is preliminary data.</text>
</comment>
<dbReference type="InterPro" id="IPR029058">
    <property type="entry name" value="AB_hydrolase_fold"/>
</dbReference>
<dbReference type="PROSITE" id="PS51257">
    <property type="entry name" value="PROKAR_LIPOPROTEIN"/>
    <property type="match status" value="1"/>
</dbReference>
<feature type="chain" id="PRO_5030178726" evidence="1">
    <location>
        <begin position="26"/>
        <end position="276"/>
    </location>
</feature>
<dbReference type="PANTHER" id="PTHR22946">
    <property type="entry name" value="DIENELACTONE HYDROLASE DOMAIN-CONTAINING PROTEIN-RELATED"/>
    <property type="match status" value="1"/>
</dbReference>
<dbReference type="EMBL" id="VLKQ01000017">
    <property type="protein sequence ID" value="TWI08087.1"/>
    <property type="molecule type" value="Genomic_DNA"/>
</dbReference>
<evidence type="ECO:0000256" key="1">
    <source>
        <dbReference type="SAM" id="SignalP"/>
    </source>
</evidence>
<dbReference type="PANTHER" id="PTHR22946:SF0">
    <property type="entry name" value="DIENELACTONE HYDROLASE DOMAIN-CONTAINING PROTEIN"/>
    <property type="match status" value="1"/>
</dbReference>
<proteinExistence type="predicted"/>
<dbReference type="OrthoDB" id="9787933at2"/>
<gene>
    <name evidence="3" type="ORF">IP98_02844</name>
</gene>